<evidence type="ECO:0000313" key="2">
    <source>
        <dbReference type="Proteomes" id="UP001162741"/>
    </source>
</evidence>
<protein>
    <submittedName>
        <fullName evidence="1">Uncharacterized protein</fullName>
    </submittedName>
</protein>
<dbReference type="RefSeq" id="WP_264280796.1">
    <property type="nucleotide sequence ID" value="NZ_CP107006.1"/>
</dbReference>
<evidence type="ECO:0000313" key="1">
    <source>
        <dbReference type="EMBL" id="UYQ92546.1"/>
    </source>
</evidence>
<proteinExistence type="predicted"/>
<reference evidence="1" key="1">
    <citation type="submission" date="2022-10" db="EMBL/GenBank/DDBJ databases">
        <title>Chitinophaga sp. nov., isolated from soil.</title>
        <authorList>
            <person name="Jeon C.O."/>
        </authorList>
    </citation>
    <scope>NUCLEOTIDE SEQUENCE</scope>
    <source>
        <strain evidence="1">R8</strain>
    </source>
</reference>
<dbReference type="Proteomes" id="UP001162741">
    <property type="component" value="Chromosome"/>
</dbReference>
<gene>
    <name evidence="1" type="ORF">MKQ68_20900</name>
</gene>
<sequence length="109" mass="12321">MPADPLLQETGKLLKKEAGLRFRGNVTMEKLEQALAERLQQLISQDFQQFVMLLYTVDVSEKKIKGILAGEGNDDAYLLIARLIIERQLQKVQARAASRTDSPGDWMDC</sequence>
<dbReference type="EMBL" id="CP107006">
    <property type="protein sequence ID" value="UYQ92546.1"/>
    <property type="molecule type" value="Genomic_DNA"/>
</dbReference>
<organism evidence="1 2">
    <name type="scientific">Chitinophaga horti</name>
    <dbReference type="NCBI Taxonomy" id="2920382"/>
    <lineage>
        <taxon>Bacteria</taxon>
        <taxon>Pseudomonadati</taxon>
        <taxon>Bacteroidota</taxon>
        <taxon>Chitinophagia</taxon>
        <taxon>Chitinophagales</taxon>
        <taxon>Chitinophagaceae</taxon>
        <taxon>Chitinophaga</taxon>
    </lineage>
</organism>
<accession>A0ABY6J2F8</accession>
<name>A0ABY6J2F8_9BACT</name>
<keyword evidence="2" id="KW-1185">Reference proteome</keyword>